<accession>A0A249XNQ3</accession>
<gene>
    <name evidence="2" type="ORF">SEA_LUCKYBARNES_49</name>
</gene>
<dbReference type="InterPro" id="IPR013087">
    <property type="entry name" value="Znf_C2H2_type"/>
</dbReference>
<sequence>MKTVECVVCGIRLRHETVARDHRDAAHPEIKKSIPTRDLFRKVEDDE</sequence>
<dbReference type="PROSITE" id="PS00028">
    <property type="entry name" value="ZINC_FINGER_C2H2_1"/>
    <property type="match status" value="1"/>
</dbReference>
<proteinExistence type="predicted"/>
<protein>
    <recommendedName>
        <fullName evidence="1">C2H2-type domain-containing protein</fullName>
    </recommendedName>
</protein>
<evidence type="ECO:0000259" key="1">
    <source>
        <dbReference type="PROSITE" id="PS00028"/>
    </source>
</evidence>
<feature type="domain" description="C2H2-type" evidence="1">
    <location>
        <begin position="6"/>
        <end position="27"/>
    </location>
</feature>
<keyword evidence="3" id="KW-1185">Reference proteome</keyword>
<evidence type="ECO:0000313" key="2">
    <source>
        <dbReference type="EMBL" id="ASZ73366.1"/>
    </source>
</evidence>
<dbReference type="Proteomes" id="UP000224487">
    <property type="component" value="Genome"/>
</dbReference>
<dbReference type="EMBL" id="MF668275">
    <property type="protein sequence ID" value="ASZ73366.1"/>
    <property type="molecule type" value="Genomic_DNA"/>
</dbReference>
<name>A0A249XNQ3_9CAUD</name>
<organism evidence="2 3">
    <name type="scientific">Brevibacterium phage LuckyBarnes</name>
    <dbReference type="NCBI Taxonomy" id="2027888"/>
    <lineage>
        <taxon>Viruses</taxon>
        <taxon>Duplodnaviria</taxon>
        <taxon>Heunggongvirae</taxon>
        <taxon>Uroviricota</taxon>
        <taxon>Caudoviricetes</taxon>
        <taxon>Luckybarnesvirus</taxon>
        <taxon>Luckybarnesvirus luckybarnes</taxon>
    </lineage>
</organism>
<reference evidence="3" key="1">
    <citation type="submission" date="2017-08" db="EMBL/GenBank/DDBJ databases">
        <authorList>
            <person name="de Groot N.N."/>
        </authorList>
    </citation>
    <scope>NUCLEOTIDE SEQUENCE [LARGE SCALE GENOMIC DNA]</scope>
</reference>
<evidence type="ECO:0000313" key="3">
    <source>
        <dbReference type="Proteomes" id="UP000224487"/>
    </source>
</evidence>